<organism evidence="9 10">
    <name type="scientific">Mycolicibacterium hodleri</name>
    <dbReference type="NCBI Taxonomy" id="49897"/>
    <lineage>
        <taxon>Bacteria</taxon>
        <taxon>Bacillati</taxon>
        <taxon>Actinomycetota</taxon>
        <taxon>Actinomycetes</taxon>
        <taxon>Mycobacteriales</taxon>
        <taxon>Mycobacteriaceae</taxon>
        <taxon>Mycolicibacterium</taxon>
    </lineage>
</organism>
<evidence type="ECO:0000256" key="8">
    <source>
        <dbReference type="SAM" id="Phobius"/>
    </source>
</evidence>
<keyword evidence="10" id="KW-1185">Reference proteome</keyword>
<feature type="compositionally biased region" description="Basic and acidic residues" evidence="7">
    <location>
        <begin position="1"/>
        <end position="10"/>
    </location>
</feature>
<feature type="transmembrane region" description="Helical" evidence="8">
    <location>
        <begin position="302"/>
        <end position="323"/>
    </location>
</feature>
<keyword evidence="3" id="KW-1003">Cell membrane</keyword>
<dbReference type="Pfam" id="PF13440">
    <property type="entry name" value="Polysacc_synt_3"/>
    <property type="match status" value="1"/>
</dbReference>
<evidence type="ECO:0000256" key="3">
    <source>
        <dbReference type="ARBA" id="ARBA00022475"/>
    </source>
</evidence>
<feature type="transmembrane region" description="Helical" evidence="8">
    <location>
        <begin position="396"/>
        <end position="415"/>
    </location>
</feature>
<feature type="region of interest" description="Disordered" evidence="7">
    <location>
        <begin position="1"/>
        <end position="22"/>
    </location>
</feature>
<dbReference type="Proteomes" id="UP000320095">
    <property type="component" value="Unassembled WGS sequence"/>
</dbReference>
<dbReference type="PANTHER" id="PTHR30250:SF10">
    <property type="entry name" value="LIPOPOLYSACCHARIDE BIOSYNTHESIS PROTEIN WZXC"/>
    <property type="match status" value="1"/>
</dbReference>
<feature type="transmembrane region" description="Helical" evidence="8">
    <location>
        <begin position="190"/>
        <end position="207"/>
    </location>
</feature>
<evidence type="ECO:0000313" key="10">
    <source>
        <dbReference type="Proteomes" id="UP000320095"/>
    </source>
</evidence>
<dbReference type="EMBL" id="RCZG01000004">
    <property type="protein sequence ID" value="TPG34668.1"/>
    <property type="molecule type" value="Genomic_DNA"/>
</dbReference>
<feature type="transmembrane region" description="Helical" evidence="8">
    <location>
        <begin position="96"/>
        <end position="118"/>
    </location>
</feature>
<dbReference type="PANTHER" id="PTHR30250">
    <property type="entry name" value="PST FAMILY PREDICTED COLANIC ACID TRANSPORTER"/>
    <property type="match status" value="1"/>
</dbReference>
<comment type="similarity">
    <text evidence="2">Belongs to the polysaccharide synthase family.</text>
</comment>
<protein>
    <submittedName>
        <fullName evidence="9">Lipopolysaccharide biosynthesis protein</fullName>
    </submittedName>
</protein>
<feature type="transmembrane region" description="Helical" evidence="8">
    <location>
        <begin position="427"/>
        <end position="451"/>
    </location>
</feature>
<reference evidence="9 10" key="1">
    <citation type="journal article" date="2019" name="Environ. Microbiol.">
        <title>Species interactions and distinct microbial communities in high Arctic permafrost affected cryosols are associated with the CH4 and CO2 gas fluxes.</title>
        <authorList>
            <person name="Altshuler I."/>
            <person name="Hamel J."/>
            <person name="Turney S."/>
            <person name="Magnuson E."/>
            <person name="Levesque R."/>
            <person name="Greer C."/>
            <person name="Whyte L.G."/>
        </authorList>
    </citation>
    <scope>NUCLEOTIDE SEQUENCE [LARGE SCALE GENOMIC DNA]</scope>
    <source>
        <strain evidence="9 10">S5.20</strain>
    </source>
</reference>
<feature type="transmembrane region" description="Helical" evidence="8">
    <location>
        <begin position="270"/>
        <end position="290"/>
    </location>
</feature>
<dbReference type="OrthoDB" id="149157at2"/>
<evidence type="ECO:0000256" key="2">
    <source>
        <dbReference type="ARBA" id="ARBA00007430"/>
    </source>
</evidence>
<keyword evidence="4 8" id="KW-0812">Transmembrane</keyword>
<sequence length="510" mass="53562">MPHDPPEHVAVESSAGAAEDPPATGRQAAWNYLIFALSKGSTLLMTVVVARMLDPNEFGLFALALLVVNLFDYVKDLGVAAALVQNRRDWDVIAPTGLTLSAVFGVVASGLLAGTAQFSARALGHPELVGFIRVLAIALAISALSTVPAARLRRSMNFSARLAPEALGALTKTGLTIGLAAAGFGVWSLVYGQLAATIVMTVLYWWVGRTRPKLALDAAVGRELIRFGIPVTAVTLMAYAIYNVDYLAVGTRLGATELGLYTLAYRIPELLVLNLCIVVSEVLFSALSGLQSDREALTRHYVEALAVVVALTAPIGVGLAVAAPSLVATLYGEKYAGSAAILSVLALYTVVYSASFHAGDVFKAIGRPGILTAINAVKLAVLVGPVWWAAGHDVILVAYALLGTELLHFFARMVVLNRVTRVRWSAIGGAVLRPLCAAVPMGLVLLCLGRVTGRLPAPAELALLIVAGMATYCALLRFTAPQMTAAAVAMLRRRLSRNSATSPGVAKEGS</sequence>
<dbReference type="InterPro" id="IPR050833">
    <property type="entry name" value="Poly_Biosynth_Transport"/>
</dbReference>
<dbReference type="CDD" id="cd13127">
    <property type="entry name" value="MATE_tuaB_like"/>
    <property type="match status" value="1"/>
</dbReference>
<comment type="caution">
    <text evidence="9">The sequence shown here is derived from an EMBL/GenBank/DDBJ whole genome shotgun (WGS) entry which is preliminary data.</text>
</comment>
<evidence type="ECO:0000256" key="7">
    <source>
        <dbReference type="SAM" id="MobiDB-lite"/>
    </source>
</evidence>
<gene>
    <name evidence="9" type="ORF">EAH80_11585</name>
</gene>
<evidence type="ECO:0000256" key="5">
    <source>
        <dbReference type="ARBA" id="ARBA00022989"/>
    </source>
</evidence>
<comment type="subcellular location">
    <subcellularLocation>
        <location evidence="1">Cell membrane</location>
        <topology evidence="1">Multi-pass membrane protein</topology>
    </subcellularLocation>
</comment>
<feature type="transmembrane region" description="Helical" evidence="8">
    <location>
        <begin position="370"/>
        <end position="390"/>
    </location>
</feature>
<dbReference type="GO" id="GO:0005886">
    <property type="term" value="C:plasma membrane"/>
    <property type="evidence" value="ECO:0007669"/>
    <property type="project" value="UniProtKB-SubCell"/>
</dbReference>
<keyword evidence="6 8" id="KW-0472">Membrane</keyword>
<evidence type="ECO:0000313" key="9">
    <source>
        <dbReference type="EMBL" id="TPG34668.1"/>
    </source>
</evidence>
<feature type="transmembrane region" description="Helical" evidence="8">
    <location>
        <begin position="463"/>
        <end position="491"/>
    </location>
</feature>
<evidence type="ECO:0000256" key="4">
    <source>
        <dbReference type="ARBA" id="ARBA00022692"/>
    </source>
</evidence>
<feature type="transmembrane region" description="Helical" evidence="8">
    <location>
        <begin position="335"/>
        <end position="358"/>
    </location>
</feature>
<feature type="transmembrane region" description="Helical" evidence="8">
    <location>
        <begin position="32"/>
        <end position="53"/>
    </location>
</feature>
<name>A0A502EAB7_9MYCO</name>
<feature type="transmembrane region" description="Helical" evidence="8">
    <location>
        <begin position="130"/>
        <end position="150"/>
    </location>
</feature>
<feature type="transmembrane region" description="Helical" evidence="8">
    <location>
        <begin position="227"/>
        <end position="250"/>
    </location>
</feature>
<keyword evidence="5 8" id="KW-1133">Transmembrane helix</keyword>
<feature type="transmembrane region" description="Helical" evidence="8">
    <location>
        <begin position="59"/>
        <end position="84"/>
    </location>
</feature>
<proteinExistence type="inferred from homology"/>
<evidence type="ECO:0000256" key="6">
    <source>
        <dbReference type="ARBA" id="ARBA00023136"/>
    </source>
</evidence>
<dbReference type="AlphaFoldDB" id="A0A502EAB7"/>
<evidence type="ECO:0000256" key="1">
    <source>
        <dbReference type="ARBA" id="ARBA00004651"/>
    </source>
</evidence>
<accession>A0A502EAB7</accession>